<dbReference type="RefSeq" id="WP_195894223.1">
    <property type="nucleotide sequence ID" value="NZ_JADOGI010000011.1"/>
</dbReference>
<evidence type="ECO:0000313" key="2">
    <source>
        <dbReference type="Proteomes" id="UP000605361"/>
    </source>
</evidence>
<sequence length="49" mass="5252">MVRCLAHGGPSLVIDSCQRVHDQPVDGVWCSDHFGLTADLTPSPTVEFG</sequence>
<gene>
    <name evidence="1" type="ORF">ITP53_05695</name>
</gene>
<proteinExistence type="predicted"/>
<keyword evidence="2" id="KW-1185">Reference proteome</keyword>
<protein>
    <submittedName>
        <fullName evidence="1">Uncharacterized protein</fullName>
    </submittedName>
</protein>
<dbReference type="EMBL" id="JADOGI010000011">
    <property type="protein sequence ID" value="MBF8185236.1"/>
    <property type="molecule type" value="Genomic_DNA"/>
</dbReference>
<dbReference type="AlphaFoldDB" id="A0A931A2Y4"/>
<evidence type="ECO:0000313" key="1">
    <source>
        <dbReference type="EMBL" id="MBF8185236.1"/>
    </source>
</evidence>
<comment type="caution">
    <text evidence="1">The sequence shown here is derived from an EMBL/GenBank/DDBJ whole genome shotgun (WGS) entry which is preliminary data.</text>
</comment>
<dbReference type="Proteomes" id="UP000605361">
    <property type="component" value="Unassembled WGS sequence"/>
</dbReference>
<accession>A0A931A2Y4</accession>
<name>A0A931A2Y4_9ACTN</name>
<reference evidence="1" key="1">
    <citation type="submission" date="2020-11" db="EMBL/GenBank/DDBJ databases">
        <title>Whole-genome analyses of Nonomuraea sp. K274.</title>
        <authorList>
            <person name="Veyisoglu A."/>
        </authorList>
    </citation>
    <scope>NUCLEOTIDE SEQUENCE</scope>
    <source>
        <strain evidence="1">K274</strain>
    </source>
</reference>
<organism evidence="1 2">
    <name type="scientific">Nonomuraea cypriaca</name>
    <dbReference type="NCBI Taxonomy" id="1187855"/>
    <lineage>
        <taxon>Bacteria</taxon>
        <taxon>Bacillati</taxon>
        <taxon>Actinomycetota</taxon>
        <taxon>Actinomycetes</taxon>
        <taxon>Streptosporangiales</taxon>
        <taxon>Streptosporangiaceae</taxon>
        <taxon>Nonomuraea</taxon>
    </lineage>
</organism>